<gene>
    <name evidence="1" type="ORF">IscW_ISCW011325</name>
</gene>
<keyword evidence="3" id="KW-1185">Reference proteome</keyword>
<dbReference type="VEuPathDB" id="VectorBase:ISCW011325"/>
<dbReference type="Proteomes" id="UP000001555">
    <property type="component" value="Unassembled WGS sequence"/>
</dbReference>
<evidence type="ECO:0000313" key="3">
    <source>
        <dbReference type="Proteomes" id="UP000001555"/>
    </source>
</evidence>
<name>B7Q4G5_IXOSC</name>
<evidence type="ECO:0000313" key="1">
    <source>
        <dbReference type="EMBL" id="EEC13737.1"/>
    </source>
</evidence>
<reference evidence="1 3" key="1">
    <citation type="submission" date="2008-03" db="EMBL/GenBank/DDBJ databases">
        <title>Annotation of Ixodes scapularis.</title>
        <authorList>
            <consortium name="Ixodes scapularis Genome Project Consortium"/>
            <person name="Caler E."/>
            <person name="Hannick L.I."/>
            <person name="Bidwell S."/>
            <person name="Joardar V."/>
            <person name="Thiagarajan M."/>
            <person name="Amedeo P."/>
            <person name="Galinsky K.J."/>
            <person name="Schobel S."/>
            <person name="Inman J."/>
            <person name="Hostetler J."/>
            <person name="Miller J."/>
            <person name="Hammond M."/>
            <person name="Megy K."/>
            <person name="Lawson D."/>
            <person name="Kodira C."/>
            <person name="Sutton G."/>
            <person name="Meyer J."/>
            <person name="Hill C.A."/>
            <person name="Birren B."/>
            <person name="Nene V."/>
            <person name="Collins F."/>
            <person name="Alarcon-Chaidez F."/>
            <person name="Wikel S."/>
            <person name="Strausberg R."/>
        </authorList>
    </citation>
    <scope>NUCLEOTIDE SEQUENCE [LARGE SCALE GENOMIC DNA]</scope>
    <source>
        <strain evidence="3">Wikel</strain>
        <strain evidence="1">Wikel colony</strain>
    </source>
</reference>
<reference evidence="2" key="2">
    <citation type="submission" date="2020-05" db="UniProtKB">
        <authorList>
            <consortium name="EnsemblMetazoa"/>
        </authorList>
    </citation>
    <scope>IDENTIFICATION</scope>
    <source>
        <strain evidence="2">wikel</strain>
    </source>
</reference>
<organism>
    <name type="scientific">Ixodes scapularis</name>
    <name type="common">Black-legged tick</name>
    <name type="synonym">Deer tick</name>
    <dbReference type="NCBI Taxonomy" id="6945"/>
    <lineage>
        <taxon>Eukaryota</taxon>
        <taxon>Metazoa</taxon>
        <taxon>Ecdysozoa</taxon>
        <taxon>Arthropoda</taxon>
        <taxon>Chelicerata</taxon>
        <taxon>Arachnida</taxon>
        <taxon>Acari</taxon>
        <taxon>Parasitiformes</taxon>
        <taxon>Ixodida</taxon>
        <taxon>Ixodoidea</taxon>
        <taxon>Ixodidae</taxon>
        <taxon>Ixodinae</taxon>
        <taxon>Ixodes</taxon>
    </lineage>
</organism>
<dbReference type="InParanoid" id="B7Q4G5"/>
<protein>
    <submittedName>
        <fullName evidence="1 2">Uncharacterized protein</fullName>
    </submittedName>
</protein>
<accession>B7Q4G5</accession>
<dbReference type="EMBL" id="ABJB010523961">
    <property type="status" value="NOT_ANNOTATED_CDS"/>
    <property type="molecule type" value="Genomic_DNA"/>
</dbReference>
<dbReference type="HOGENOM" id="CLU_282335_0_0_1"/>
<dbReference type="PaxDb" id="6945-B7Q4G5"/>
<evidence type="ECO:0000313" key="2">
    <source>
        <dbReference type="EnsemblMetazoa" id="ISCW011325-PA"/>
    </source>
</evidence>
<dbReference type="AlphaFoldDB" id="B7Q4G5"/>
<proteinExistence type="predicted"/>
<dbReference type="EMBL" id="DS855436">
    <property type="protein sequence ID" value="EEC13737.1"/>
    <property type="molecule type" value="Genomic_DNA"/>
</dbReference>
<sequence>MDPLLEKDPVHIRLGENANEYVTNKFTHVDAVSGVIMEHENTVVNLSTYDYPRARNTEVRAAADRFGIALSADKAMTGAQFVHLVVSGMFSEIQENCRVDRALGYMTEVLEEVLPTSSPPKTTDFKVLLQYFMGWLDKVRRVPDVSVAYKTDCPMELDVVDVAKAAKSKKNALNTNALKEPNTSMTVTPIYPTYVKHLSVQSLLLIGEILTYNKPLNLDLACCIVSKKIESSRESQINMRQAIDNINGLLQAFDLFDSNDSQTFLKRINITAGKRNVVFQASLATDKQILEKNTCNMLRFYLIKMLMGASGDSLRPHDLYKLYVTDKCKVDTLTSVLTTHAATSTFCLHALERLLMLVPSDARIEAGYKDKHIISRAEEAVATGRYPFGSKYHPVDVISLEKRYLCLAFLEAYYLVKFRDYVQCRRLKALQTNLYVLHSVFEKRPEYLDFVLHHGRNKAKQEERYEIVTFLFRLVLDCNMQMAGVLADNKSKDGRVHFATANFPADGGGTDDVKFLYNLVYLPFIHKLKLPSRHDPRNVLAVFFQWIDPLASFMHDYKRYPNTKYSERVWSLHDEDEDDQPNAAFARQSRRRPDRLVTCKLVSGPPTRQPPECENPTDCYSEGRDIVNYVRLGVEVVDSPNRERNDGSPSLSLPRWLSPTALLLLKGIMSERHPHVLDMTLCKVTPQVTKDVPLHQTLQAVNALLRWHDLRDVNDDDPFLRNVVRAARNYNVLFKASFATDRELAAETCTRAYVVYSIIKLVLGDQNLRHNEVWNYYVSPELRLYRSSDVIKSGSADSLWCLQALQELTRLKLYGNYTDMQVFARAAEVIESGLYSWGSPKTVSLYKRYFCLAIGCAYLETNFTSILAYNRYECYPSIFWLALFHNKPVMYAKLLRVVSVDGSDVGYLPLLPLLDLLEACRDNKYDVRRIYSNEPMDWYPTVLNPAETLDALYDAFPDRIKLGRNILDLDFLNEYRLEYLFPVGFRTDIDDRCKSIFTTHAASVAAGYEYYKALKDAGTNDEGLDPGIDLREQILSQCLLESDGACDSIVGVDDADIVYYVDRICDQETVTYSKGVYRGAVEATNAATRAKALRKKLIEIAQKEKNT</sequence>
<dbReference type="EnsemblMetazoa" id="ISCW011325-RA">
    <property type="protein sequence ID" value="ISCW011325-PA"/>
    <property type="gene ID" value="ISCW011325"/>
</dbReference>
<dbReference type="VEuPathDB" id="VectorBase:ISCI011325"/>